<dbReference type="PROSITE" id="PS51669">
    <property type="entry name" value="4FE4S_MOW_BIS_MGD"/>
    <property type="match status" value="1"/>
</dbReference>
<evidence type="ECO:0000256" key="2">
    <source>
        <dbReference type="ARBA" id="ARBA00022723"/>
    </source>
</evidence>
<dbReference type="Gene3D" id="2.20.25.90">
    <property type="entry name" value="ADC-like domains"/>
    <property type="match status" value="1"/>
</dbReference>
<evidence type="ECO:0000259" key="6">
    <source>
        <dbReference type="PROSITE" id="PS51669"/>
    </source>
</evidence>
<keyword evidence="3" id="KW-0560">Oxidoreductase</keyword>
<dbReference type="SMART" id="SM00926">
    <property type="entry name" value="Molybdop_Fe4S4"/>
    <property type="match status" value="1"/>
</dbReference>
<comment type="caution">
    <text evidence="7">The sequence shown here is derived from an EMBL/GenBank/DDBJ whole genome shotgun (WGS) entry which is preliminary data.</text>
</comment>
<keyword evidence="5" id="KW-0411">Iron-sulfur</keyword>
<feature type="domain" description="4Fe-4S Mo/W bis-MGD-type" evidence="6">
    <location>
        <begin position="2"/>
        <end position="58"/>
    </location>
</feature>
<dbReference type="AlphaFoldDB" id="A0A542DLQ2"/>
<keyword evidence="4" id="KW-0408">Iron</keyword>
<dbReference type="Gene3D" id="3.40.228.10">
    <property type="entry name" value="Dimethylsulfoxide Reductase, domain 2"/>
    <property type="match status" value="1"/>
</dbReference>
<evidence type="ECO:0000256" key="4">
    <source>
        <dbReference type="ARBA" id="ARBA00023004"/>
    </source>
</evidence>
<dbReference type="GO" id="GO:0051539">
    <property type="term" value="F:4 iron, 4 sulfur cluster binding"/>
    <property type="evidence" value="ECO:0007669"/>
    <property type="project" value="UniProtKB-KW"/>
</dbReference>
<dbReference type="PANTHER" id="PTHR43105">
    <property type="entry name" value="RESPIRATORY NITRATE REDUCTASE"/>
    <property type="match status" value="1"/>
</dbReference>
<dbReference type="Gene3D" id="2.40.40.20">
    <property type="match status" value="1"/>
</dbReference>
<keyword evidence="2" id="KW-0479">Metal-binding</keyword>
<dbReference type="OrthoDB" id="7376058at2"/>
<evidence type="ECO:0000256" key="5">
    <source>
        <dbReference type="ARBA" id="ARBA00023014"/>
    </source>
</evidence>
<dbReference type="InterPro" id="IPR006963">
    <property type="entry name" value="Mopterin_OxRdtase_4Fe-4S_dom"/>
</dbReference>
<dbReference type="GO" id="GO:0043546">
    <property type="term" value="F:molybdopterin cofactor binding"/>
    <property type="evidence" value="ECO:0007669"/>
    <property type="project" value="InterPro"/>
</dbReference>
<dbReference type="Pfam" id="PF04879">
    <property type="entry name" value="Molybdop_Fe4S4"/>
    <property type="match status" value="1"/>
</dbReference>
<sequence length="705" mass="75909">MTSTHQHTCTLCEATCGITVTVDGDRVTDIRGDEHDPLSRGYICPKATALADVHHDPDRLRRPLVKQGDGWREAGWDEAFDLVARRLNAIRRAHGKDAVATVVGNAGAHNLGILLYGIPFLRALGSRNTYSSHSLDGLPHLFAAKHLFGHQLLIPVPDLDRTDLLICLGANPAVSNGSFLTAPNIKARLKGIRQRGGRVVLIDPRRTESAAHASEHLFIRPGTDAVLLLAMVRVLFAEGLVRPGRLASRLDGMAELRAAANDYPPEVAAEATGIPAERIRELARELARTPRAAVYGRVGVTTQEFGGLAAWLLVVLNVLTGHLDEPGGSMFGTPAADIIGLAKPGSFGTFRSRVRGLPEFGGELPMAALAEEIDTPGEGRVRALLTVGGNPVLSAPNGARLDAALPGLDFMVAIDFYLNETSRHADVILPPTAQLERSHYELALAAMSVRNVARYVPPVFRRGHDQRHDWEICLELASRILGGGRLLRLLGRGGPEAMLAPALRAGPYGLRKGRRGISLGMLRRRPHGVDLGPLRRMLPGRLAGKGTRIDLAPHPYLADLPRLREGLAAPRGEDELILIGRRQLRSNNSWMHNSPRLVKGKPRCTLLVHPEDARGRGLAEGDLATLSSTVGEITVPVELTDSIMPGVVSLPHGWGHGRKGTRLRVAAEHAGVSMNDITDDTRVDRLTGTAAFSGLRVRLRAGTGG</sequence>
<dbReference type="Pfam" id="PF00384">
    <property type="entry name" value="Molybdopterin"/>
    <property type="match status" value="1"/>
</dbReference>
<dbReference type="SUPFAM" id="SSF53706">
    <property type="entry name" value="Formate dehydrogenase/DMSO reductase, domains 1-3"/>
    <property type="match status" value="1"/>
</dbReference>
<reference evidence="7 8" key="1">
    <citation type="submission" date="2019-06" db="EMBL/GenBank/DDBJ databases">
        <title>Sequencing the genomes of 1000 actinobacteria strains.</title>
        <authorList>
            <person name="Klenk H.-P."/>
        </authorList>
    </citation>
    <scope>NUCLEOTIDE SEQUENCE [LARGE SCALE GENOMIC DNA]</scope>
    <source>
        <strain evidence="7 8">DSM 45679</strain>
    </source>
</reference>
<accession>A0A542DLQ2</accession>
<dbReference type="Gene3D" id="3.40.50.740">
    <property type="match status" value="1"/>
</dbReference>
<dbReference type="CDD" id="cd02782">
    <property type="entry name" value="MopB_CT_1"/>
    <property type="match status" value="1"/>
</dbReference>
<dbReference type="GO" id="GO:0016020">
    <property type="term" value="C:membrane"/>
    <property type="evidence" value="ECO:0007669"/>
    <property type="project" value="TreeGrafter"/>
</dbReference>
<dbReference type="Proteomes" id="UP000320876">
    <property type="component" value="Unassembled WGS sequence"/>
</dbReference>
<dbReference type="GO" id="GO:0016491">
    <property type="term" value="F:oxidoreductase activity"/>
    <property type="evidence" value="ECO:0007669"/>
    <property type="project" value="UniProtKB-KW"/>
</dbReference>
<evidence type="ECO:0000256" key="3">
    <source>
        <dbReference type="ARBA" id="ARBA00023002"/>
    </source>
</evidence>
<dbReference type="InterPro" id="IPR050123">
    <property type="entry name" value="Prok_molybdopt-oxidoreductase"/>
</dbReference>
<dbReference type="RefSeq" id="WP_141999758.1">
    <property type="nucleotide sequence ID" value="NZ_VFML01000001.1"/>
</dbReference>
<dbReference type="GO" id="GO:0046872">
    <property type="term" value="F:metal ion binding"/>
    <property type="evidence" value="ECO:0007669"/>
    <property type="project" value="UniProtKB-KW"/>
</dbReference>
<name>A0A542DLQ2_AMYCI</name>
<dbReference type="EMBL" id="VFML01000001">
    <property type="protein sequence ID" value="TQJ04017.1"/>
    <property type="molecule type" value="Genomic_DNA"/>
</dbReference>
<evidence type="ECO:0000256" key="1">
    <source>
        <dbReference type="ARBA" id="ARBA00022485"/>
    </source>
</evidence>
<evidence type="ECO:0000313" key="7">
    <source>
        <dbReference type="EMBL" id="TQJ04017.1"/>
    </source>
</evidence>
<gene>
    <name evidence="7" type="ORF">FB471_3795</name>
</gene>
<dbReference type="InterPro" id="IPR006656">
    <property type="entry name" value="Mopterin_OxRdtase"/>
</dbReference>
<dbReference type="PANTHER" id="PTHR43105:SF9">
    <property type="entry name" value="NADPH-FE(3+) OXIDOREDUCTASE SUBUNIT ALPHA"/>
    <property type="match status" value="1"/>
</dbReference>
<organism evidence="7 8">
    <name type="scientific">Amycolatopsis cihanbeyliensis</name>
    <dbReference type="NCBI Taxonomy" id="1128664"/>
    <lineage>
        <taxon>Bacteria</taxon>
        <taxon>Bacillati</taxon>
        <taxon>Actinomycetota</taxon>
        <taxon>Actinomycetes</taxon>
        <taxon>Pseudonocardiales</taxon>
        <taxon>Pseudonocardiaceae</taxon>
        <taxon>Amycolatopsis</taxon>
    </lineage>
</organism>
<protein>
    <submittedName>
        <fullName evidence="7">Anaerobic selenocysteine-containing dehydrogenase</fullName>
    </submittedName>
</protein>
<dbReference type="InterPro" id="IPR006657">
    <property type="entry name" value="MoPterin_dinucl-bd_dom"/>
</dbReference>
<keyword evidence="1" id="KW-0004">4Fe-4S</keyword>
<dbReference type="Pfam" id="PF01568">
    <property type="entry name" value="Molydop_binding"/>
    <property type="match status" value="1"/>
</dbReference>
<evidence type="ECO:0000313" key="8">
    <source>
        <dbReference type="Proteomes" id="UP000320876"/>
    </source>
</evidence>
<proteinExistence type="predicted"/>
<keyword evidence="8" id="KW-1185">Reference proteome</keyword>